<sequence>MALQQLLLDGRPVAAGEERRLLPMIDLSAYAQLHFHISDRIQPIGGIAVRVVFGTPAPGTILLADSVAPIAQTSTPRAREYEVPAECDSTGIIISVPVVAPMLYDVVLTNRSPTARSQLYVAVFAHTAPRHDPVPAPV</sequence>
<protein>
    <recommendedName>
        <fullName evidence="3">DUF4469 domain-containing protein</fullName>
    </recommendedName>
</protein>
<dbReference type="RefSeq" id="WP_311560470.1">
    <property type="nucleotide sequence ID" value="NZ_JAVREJ010000056.1"/>
</dbReference>
<evidence type="ECO:0000313" key="2">
    <source>
        <dbReference type="Proteomes" id="UP001183202"/>
    </source>
</evidence>
<dbReference type="EMBL" id="JAVREJ010000056">
    <property type="protein sequence ID" value="MDT0353960.1"/>
    <property type="molecule type" value="Genomic_DNA"/>
</dbReference>
<name>A0ABU2NJ07_9PSEU</name>
<comment type="caution">
    <text evidence="1">The sequence shown here is derived from an EMBL/GenBank/DDBJ whole genome shotgun (WGS) entry which is preliminary data.</text>
</comment>
<organism evidence="1 2">
    <name type="scientific">Pseudonocardia charpentierae</name>
    <dbReference type="NCBI Taxonomy" id="3075545"/>
    <lineage>
        <taxon>Bacteria</taxon>
        <taxon>Bacillati</taxon>
        <taxon>Actinomycetota</taxon>
        <taxon>Actinomycetes</taxon>
        <taxon>Pseudonocardiales</taxon>
        <taxon>Pseudonocardiaceae</taxon>
        <taxon>Pseudonocardia</taxon>
    </lineage>
</organism>
<reference evidence="2" key="1">
    <citation type="submission" date="2023-07" db="EMBL/GenBank/DDBJ databases">
        <title>30 novel species of actinomycetes from the DSMZ collection.</title>
        <authorList>
            <person name="Nouioui I."/>
        </authorList>
    </citation>
    <scope>NUCLEOTIDE SEQUENCE [LARGE SCALE GENOMIC DNA]</scope>
    <source>
        <strain evidence="2">DSM 45834</strain>
    </source>
</reference>
<evidence type="ECO:0000313" key="1">
    <source>
        <dbReference type="EMBL" id="MDT0353960.1"/>
    </source>
</evidence>
<evidence type="ECO:0008006" key="3">
    <source>
        <dbReference type="Google" id="ProtNLM"/>
    </source>
</evidence>
<gene>
    <name evidence="1" type="ORF">RM445_31225</name>
</gene>
<dbReference type="Proteomes" id="UP001183202">
    <property type="component" value="Unassembled WGS sequence"/>
</dbReference>
<keyword evidence="2" id="KW-1185">Reference proteome</keyword>
<proteinExistence type="predicted"/>
<accession>A0ABU2NJ07</accession>